<feature type="domain" description="DUF7492" evidence="3">
    <location>
        <begin position="22"/>
        <end position="280"/>
    </location>
</feature>
<dbReference type="Pfam" id="PF24320">
    <property type="entry name" value="DUF7492"/>
    <property type="match status" value="1"/>
</dbReference>
<reference evidence="4 5" key="1">
    <citation type="submission" date="2015-06" db="EMBL/GenBank/DDBJ databases">
        <title>Draft genome of the ant-associated black yeast Phialophora attae CBS 131958.</title>
        <authorList>
            <person name="Moreno L.F."/>
            <person name="Stielow B.J."/>
            <person name="de Hoog S."/>
            <person name="Vicente V.A."/>
            <person name="Weiss V.A."/>
            <person name="de Vries M."/>
            <person name="Cruz L.M."/>
            <person name="Souza E.M."/>
        </authorList>
    </citation>
    <scope>NUCLEOTIDE SEQUENCE [LARGE SCALE GENOMIC DNA]</scope>
    <source>
        <strain evidence="4 5">CBS 131958</strain>
    </source>
</reference>
<dbReference type="EMBL" id="LFJN01000017">
    <property type="protein sequence ID" value="KPI38720.1"/>
    <property type="molecule type" value="Genomic_DNA"/>
</dbReference>
<feature type="region of interest" description="Disordered" evidence="1">
    <location>
        <begin position="299"/>
        <end position="408"/>
    </location>
</feature>
<feature type="compositionally biased region" description="Polar residues" evidence="1">
    <location>
        <begin position="458"/>
        <end position="468"/>
    </location>
</feature>
<feature type="chain" id="PRO_5005873057" description="DUF7492 domain-containing protein" evidence="2">
    <location>
        <begin position="24"/>
        <end position="668"/>
    </location>
</feature>
<keyword evidence="5" id="KW-1185">Reference proteome</keyword>
<dbReference type="VEuPathDB" id="FungiDB:AB675_5939"/>
<accession>A0A0N1H7L2</accession>
<proteinExistence type="predicted"/>
<evidence type="ECO:0000259" key="3">
    <source>
        <dbReference type="Pfam" id="PF24320"/>
    </source>
</evidence>
<feature type="compositionally biased region" description="Basic and acidic residues" evidence="1">
    <location>
        <begin position="599"/>
        <end position="616"/>
    </location>
</feature>
<keyword evidence="2" id="KW-0732">Signal</keyword>
<dbReference type="InterPro" id="IPR055915">
    <property type="entry name" value="DUF7492"/>
</dbReference>
<evidence type="ECO:0000256" key="2">
    <source>
        <dbReference type="SAM" id="SignalP"/>
    </source>
</evidence>
<feature type="signal peptide" evidence="2">
    <location>
        <begin position="1"/>
        <end position="23"/>
    </location>
</feature>
<protein>
    <recommendedName>
        <fullName evidence="3">DUF7492 domain-containing protein</fullName>
    </recommendedName>
</protein>
<evidence type="ECO:0000256" key="1">
    <source>
        <dbReference type="SAM" id="MobiDB-lite"/>
    </source>
</evidence>
<gene>
    <name evidence="4" type="ORF">AB675_5939</name>
</gene>
<organism evidence="4 5">
    <name type="scientific">Cyphellophora attinorum</name>
    <dbReference type="NCBI Taxonomy" id="1664694"/>
    <lineage>
        <taxon>Eukaryota</taxon>
        <taxon>Fungi</taxon>
        <taxon>Dikarya</taxon>
        <taxon>Ascomycota</taxon>
        <taxon>Pezizomycotina</taxon>
        <taxon>Eurotiomycetes</taxon>
        <taxon>Chaetothyriomycetidae</taxon>
        <taxon>Chaetothyriales</taxon>
        <taxon>Cyphellophoraceae</taxon>
        <taxon>Cyphellophora</taxon>
    </lineage>
</organism>
<feature type="region of interest" description="Disordered" evidence="1">
    <location>
        <begin position="599"/>
        <end position="642"/>
    </location>
</feature>
<sequence>MPRPKSFISSLLAFFFLLTLVLSHSWVEQLNVIAPNGTMIDPPGFPRGNAPRGAGFSDTQIVNLVNKGPDVVPTDMMCRPSQQNYEANPRSPRLQAAAGQAVALRYQENGHVTLPQNNPGKPDNRGTVFVYGTSNPQPSDTLMGVHRQWTADGKGGDGRGRLIATANYDDGQCYQVNGQQISQQRQQQFKHSIAAPQGADLWCQNDIMLPADLPAGKPFTLYWVWDWPTMPGTPGLPQGKQEIYSTCMDIDIVPNSNNAQGTLNAKSYNIVPQDIGNAAVASQLQQLGNANAVLNPAAIPFKGQPSSSVNDGGSGAPPPPPQSQGPSNGGQNGGPSQGDAGQATRPPDNGSRPPFAAAPGVFAGTPEFGTGSGTSISPNGGSGTKSGIQDNQQPPAGPAPTVGPIGRPGNVVTVSEWVTETVYKTKYGRNDSESTTSPSVAPASAPVSLPTVSSSTSGGMASVTTTRSTSPKAVITAGDVTYQTASVVTAFLETLMPPFRNISSTMPAVSSGISSTGAVKVVPLSGIAPAPNVSPNSTLPQVKPIQRRAQSSATYQVVAVTDPPAALGGSSTTTPPRTTRTWTRVPTLIRTIYRSVNHDDDGLQARTEANEPRTDTELPPTATAGSVEARSTSQPCARRRPVPFRIRGRAPLYILPDEVEEQVGGEDC</sequence>
<feature type="compositionally biased region" description="Low complexity" evidence="1">
    <location>
        <begin position="353"/>
        <end position="366"/>
    </location>
</feature>
<dbReference type="Proteomes" id="UP000038010">
    <property type="component" value="Unassembled WGS sequence"/>
</dbReference>
<feature type="region of interest" description="Disordered" evidence="1">
    <location>
        <begin position="428"/>
        <end position="468"/>
    </location>
</feature>
<feature type="compositionally biased region" description="Low complexity" evidence="1">
    <location>
        <begin position="434"/>
        <end position="457"/>
    </location>
</feature>
<dbReference type="AlphaFoldDB" id="A0A0N1H7L2"/>
<feature type="compositionally biased region" description="Gly residues" evidence="1">
    <location>
        <begin position="327"/>
        <end position="336"/>
    </location>
</feature>
<name>A0A0N1H7L2_9EURO</name>
<comment type="caution">
    <text evidence="4">The sequence shown here is derived from an EMBL/GenBank/DDBJ whole genome shotgun (WGS) entry which is preliminary data.</text>
</comment>
<evidence type="ECO:0000313" key="4">
    <source>
        <dbReference type="EMBL" id="KPI38720.1"/>
    </source>
</evidence>
<dbReference type="OrthoDB" id="64281at2759"/>
<feature type="compositionally biased region" description="Polar residues" evidence="1">
    <location>
        <begin position="373"/>
        <end position="394"/>
    </location>
</feature>
<dbReference type="GeneID" id="28738069"/>
<evidence type="ECO:0000313" key="5">
    <source>
        <dbReference type="Proteomes" id="UP000038010"/>
    </source>
</evidence>
<dbReference type="RefSeq" id="XP_017998683.1">
    <property type="nucleotide sequence ID" value="XM_018146189.1"/>
</dbReference>